<comment type="similarity">
    <text evidence="1">Belongs to the ATG101 family.</text>
</comment>
<keyword evidence="6" id="KW-1185">Reference proteome</keyword>
<evidence type="ECO:0000256" key="2">
    <source>
        <dbReference type="ARBA" id="ARBA00018874"/>
    </source>
</evidence>
<dbReference type="AlphaFoldDB" id="A0AAN6ZFC1"/>
<dbReference type="GO" id="GO:0000045">
    <property type="term" value="P:autophagosome assembly"/>
    <property type="evidence" value="ECO:0007669"/>
    <property type="project" value="TreeGrafter"/>
</dbReference>
<feature type="compositionally biased region" description="Gly residues" evidence="4">
    <location>
        <begin position="85"/>
        <end position="105"/>
    </location>
</feature>
<accession>A0AAN6ZFC1</accession>
<name>A0AAN6ZFC1_9PEZI</name>
<dbReference type="Proteomes" id="UP001304895">
    <property type="component" value="Unassembled WGS sequence"/>
</dbReference>
<protein>
    <recommendedName>
        <fullName evidence="2">Autophagy-related protein 101</fullName>
    </recommendedName>
</protein>
<sequence>MDQRGAPEFILEAFADPNSVRDVLRGILHTIFFLRFFPSILPQTRDVLGLELAYVPEAEIETLIDQRVTALARQLESERHQPAQLGGGGGGGGSGSGGPGLGSGRGQVTVQFFEKRRRKTWYAMRGDDEVCWESWTVKVTVAEPRTEGERAKVRKASETTLHNTIMKAITLANAHKDHIPPITTTESNPFPYQISIGGHSQKEASGWATRMGIY</sequence>
<evidence type="ECO:0000256" key="3">
    <source>
        <dbReference type="ARBA" id="ARBA00023006"/>
    </source>
</evidence>
<dbReference type="GO" id="GO:0019901">
    <property type="term" value="F:protein kinase binding"/>
    <property type="evidence" value="ECO:0007669"/>
    <property type="project" value="TreeGrafter"/>
</dbReference>
<dbReference type="GO" id="GO:0000407">
    <property type="term" value="C:phagophore assembly site"/>
    <property type="evidence" value="ECO:0007669"/>
    <property type="project" value="TreeGrafter"/>
</dbReference>
<dbReference type="GO" id="GO:1990316">
    <property type="term" value="C:Atg1/ULK1 kinase complex"/>
    <property type="evidence" value="ECO:0007669"/>
    <property type="project" value="TreeGrafter"/>
</dbReference>
<dbReference type="PANTHER" id="PTHR13292:SF0">
    <property type="entry name" value="AUTOPHAGY-RELATED PROTEIN 101"/>
    <property type="match status" value="1"/>
</dbReference>
<comment type="caution">
    <text evidence="5">The sequence shown here is derived from an EMBL/GenBank/DDBJ whole genome shotgun (WGS) entry which is preliminary data.</text>
</comment>
<proteinExistence type="inferred from homology"/>
<feature type="region of interest" description="Disordered" evidence="4">
    <location>
        <begin position="75"/>
        <end position="105"/>
    </location>
</feature>
<dbReference type="EMBL" id="MU853406">
    <property type="protein sequence ID" value="KAK4135399.1"/>
    <property type="molecule type" value="Genomic_DNA"/>
</dbReference>
<reference evidence="5" key="2">
    <citation type="submission" date="2023-05" db="EMBL/GenBank/DDBJ databases">
        <authorList>
            <consortium name="Lawrence Berkeley National Laboratory"/>
            <person name="Steindorff A."/>
            <person name="Hensen N."/>
            <person name="Bonometti L."/>
            <person name="Westerberg I."/>
            <person name="Brannstrom I.O."/>
            <person name="Guillou S."/>
            <person name="Cros-Aarteil S."/>
            <person name="Calhoun S."/>
            <person name="Haridas S."/>
            <person name="Kuo A."/>
            <person name="Mondo S."/>
            <person name="Pangilinan J."/>
            <person name="Riley R."/>
            <person name="Labutti K."/>
            <person name="Andreopoulos B."/>
            <person name="Lipzen A."/>
            <person name="Chen C."/>
            <person name="Yanf M."/>
            <person name="Daum C."/>
            <person name="Ng V."/>
            <person name="Clum A."/>
            <person name="Ohm R."/>
            <person name="Martin F."/>
            <person name="Silar P."/>
            <person name="Natvig D."/>
            <person name="Lalanne C."/>
            <person name="Gautier V."/>
            <person name="Ament-Velasquez S.L."/>
            <person name="Kruys A."/>
            <person name="Hutchinson M.I."/>
            <person name="Powell A.J."/>
            <person name="Barry K."/>
            <person name="Miller A.N."/>
            <person name="Grigoriev I.V."/>
            <person name="Debuchy R."/>
            <person name="Gladieux P."/>
            <person name="Thoren M.H."/>
            <person name="Johannesson H."/>
        </authorList>
    </citation>
    <scope>NUCLEOTIDE SEQUENCE</scope>
    <source>
        <strain evidence="5">CBS 123565</strain>
    </source>
</reference>
<evidence type="ECO:0000313" key="5">
    <source>
        <dbReference type="EMBL" id="KAK4135399.1"/>
    </source>
</evidence>
<organism evidence="5 6">
    <name type="scientific">Trichocladium antarcticum</name>
    <dbReference type="NCBI Taxonomy" id="1450529"/>
    <lineage>
        <taxon>Eukaryota</taxon>
        <taxon>Fungi</taxon>
        <taxon>Dikarya</taxon>
        <taxon>Ascomycota</taxon>
        <taxon>Pezizomycotina</taxon>
        <taxon>Sordariomycetes</taxon>
        <taxon>Sordariomycetidae</taxon>
        <taxon>Sordariales</taxon>
        <taxon>Chaetomiaceae</taxon>
        <taxon>Trichocladium</taxon>
    </lineage>
</organism>
<keyword evidence="3" id="KW-0072">Autophagy</keyword>
<reference evidence="5" key="1">
    <citation type="journal article" date="2023" name="Mol. Phylogenet. Evol.">
        <title>Genome-scale phylogeny and comparative genomics of the fungal order Sordariales.</title>
        <authorList>
            <person name="Hensen N."/>
            <person name="Bonometti L."/>
            <person name="Westerberg I."/>
            <person name="Brannstrom I.O."/>
            <person name="Guillou S."/>
            <person name="Cros-Aarteil S."/>
            <person name="Calhoun S."/>
            <person name="Haridas S."/>
            <person name="Kuo A."/>
            <person name="Mondo S."/>
            <person name="Pangilinan J."/>
            <person name="Riley R."/>
            <person name="LaButti K."/>
            <person name="Andreopoulos B."/>
            <person name="Lipzen A."/>
            <person name="Chen C."/>
            <person name="Yan M."/>
            <person name="Daum C."/>
            <person name="Ng V."/>
            <person name="Clum A."/>
            <person name="Steindorff A."/>
            <person name="Ohm R.A."/>
            <person name="Martin F."/>
            <person name="Silar P."/>
            <person name="Natvig D.O."/>
            <person name="Lalanne C."/>
            <person name="Gautier V."/>
            <person name="Ament-Velasquez S.L."/>
            <person name="Kruys A."/>
            <person name="Hutchinson M.I."/>
            <person name="Powell A.J."/>
            <person name="Barry K."/>
            <person name="Miller A.N."/>
            <person name="Grigoriev I.V."/>
            <person name="Debuchy R."/>
            <person name="Gladieux P."/>
            <person name="Hiltunen Thoren M."/>
            <person name="Johannesson H."/>
        </authorList>
    </citation>
    <scope>NUCLEOTIDE SEQUENCE</scope>
    <source>
        <strain evidence="5">CBS 123565</strain>
    </source>
</reference>
<evidence type="ECO:0000313" key="6">
    <source>
        <dbReference type="Proteomes" id="UP001304895"/>
    </source>
</evidence>
<evidence type="ECO:0000256" key="1">
    <source>
        <dbReference type="ARBA" id="ARBA00007130"/>
    </source>
</evidence>
<dbReference type="InterPro" id="IPR012445">
    <property type="entry name" value="ATG101"/>
</dbReference>
<dbReference type="Pfam" id="PF07855">
    <property type="entry name" value="ATG101"/>
    <property type="match status" value="1"/>
</dbReference>
<evidence type="ECO:0000256" key="4">
    <source>
        <dbReference type="SAM" id="MobiDB-lite"/>
    </source>
</evidence>
<dbReference type="PANTHER" id="PTHR13292">
    <property type="entry name" value="AUTOPHAGY-RELATED PROTEIN 101"/>
    <property type="match status" value="1"/>
</dbReference>
<gene>
    <name evidence="5" type="ORF">BT67DRAFT_400885</name>
</gene>